<evidence type="ECO:0000256" key="2">
    <source>
        <dbReference type="SAM" id="Coils"/>
    </source>
</evidence>
<organism evidence="4 5">
    <name type="scientific">Chanos chanos</name>
    <name type="common">Milkfish</name>
    <name type="synonym">Mugil chanos</name>
    <dbReference type="NCBI Taxonomy" id="29144"/>
    <lineage>
        <taxon>Eukaryota</taxon>
        <taxon>Metazoa</taxon>
        <taxon>Chordata</taxon>
        <taxon>Craniata</taxon>
        <taxon>Vertebrata</taxon>
        <taxon>Euteleostomi</taxon>
        <taxon>Actinopterygii</taxon>
        <taxon>Neopterygii</taxon>
        <taxon>Teleostei</taxon>
        <taxon>Ostariophysi</taxon>
        <taxon>Gonorynchiformes</taxon>
        <taxon>Chanidae</taxon>
        <taxon>Chanos</taxon>
    </lineage>
</organism>
<feature type="compositionally biased region" description="Low complexity" evidence="3">
    <location>
        <begin position="837"/>
        <end position="858"/>
    </location>
</feature>
<feature type="region of interest" description="Disordered" evidence="3">
    <location>
        <begin position="1"/>
        <end position="23"/>
    </location>
</feature>
<feature type="coiled-coil region" evidence="2">
    <location>
        <begin position="737"/>
        <end position="799"/>
    </location>
</feature>
<dbReference type="InterPro" id="IPR019347">
    <property type="entry name" value="Axonemal_dynein_light_chain"/>
</dbReference>
<feature type="region of interest" description="Disordered" evidence="3">
    <location>
        <begin position="827"/>
        <end position="868"/>
    </location>
</feature>
<evidence type="ECO:0000313" key="4">
    <source>
        <dbReference type="Proteomes" id="UP000504632"/>
    </source>
</evidence>
<dbReference type="PANTHER" id="PTHR23052:SF1">
    <property type="entry name" value="AXONEMAL DYNEIN LIGHT CHAIN DOMAIN-CONTAINING PROTEIN 1"/>
    <property type="match status" value="1"/>
</dbReference>
<dbReference type="FunCoup" id="A0A6J2WN29">
    <property type="interactions" value="202"/>
</dbReference>
<protein>
    <submittedName>
        <fullName evidence="5">Axonemal dynein light chain domain-containing protein 1</fullName>
    </submittedName>
</protein>
<dbReference type="AlphaFoldDB" id="A0A6J2WN29"/>
<evidence type="ECO:0000313" key="5">
    <source>
        <dbReference type="RefSeq" id="XP_030646965.1"/>
    </source>
</evidence>
<gene>
    <name evidence="5" type="primary">axdnd1</name>
</gene>
<reference evidence="5" key="1">
    <citation type="submission" date="2025-08" db="UniProtKB">
        <authorList>
            <consortium name="RefSeq"/>
        </authorList>
    </citation>
    <scope>IDENTIFICATION</scope>
</reference>
<feature type="coiled-coil region" evidence="2">
    <location>
        <begin position="918"/>
        <end position="959"/>
    </location>
</feature>
<sequence length="973" mass="110565">MTTAVKPCPSLPAVPKTDGRRMKKLNNSVVSPLEGDNALPELKEKLPVTDGTSMHIVSLQNDFIPDEILSNLTSTVYAPDKLGPLKNSKTPKDFKVCGVHCKDSAWHHAAVRKKYQYLLDQPTSLKGAGRDISFLCDAMVSQREHIPLPSVIDRNSAQSQGTPKDMSTMETLIPEEYHIVKNRGVRALQCYEDKFTVLLEDEDKKLRVFPSLRPSGRLEAVQLMRVMDEMLDKAGVNQEFTELTELSQMKNLLELVQAEQNIYNVVFHELVRQVSVECTERGQLLAKLRQRYVALLARIPQQLKGLHTEMLAQRALDRRLTEEVICFKSSIEQLNQELIQLRDHDECVSNQAEKAKEELAKALEQSQKNADMVKEYHDLYAMQRRRLEGQVARVTEERDLWSRVTYSLALKVIKLNNLQLVNKLHVSEQTWTKTAEHFTAFLSAIDSEDMIRVTHLTDQWKEQLTGFIENITIAEAKQCEGIRSIQEGIVKWQKFCQTNVKIPDVNIEQVSEEELFADLKQWSAELTKLCERYGGEDLLSGQETLNTMTNLQKAWVEVGLELFGRHPGPDREPPKGQEAMRELSKAIMELHKQLETRINGESGIHKQLMFLVGDMELWVVKEQALSVQDWLKLEKALDSWLKLSEEALQQVDSTQPESERIKQKPHIKIEISDILSTLRHFIWSQTNFFDCENLRLCEEVNTIHNQLIRWMVDLLLQMVPDHCNDQETPSLLGLESSAVIESSVEKLEKDARNLAQKFDYISKYITCSCLAIVEEEVHRNKTQDETDNELHELNKLQKEYGEWANACRILLSDLTGGPVDLHLSEETTPLSVPDIPSAATSVESLTESSSVQEEQQSADAVEENDSQGNPIMKLIGHDGYIVEQTLGQDTVQLNGTSEQVICPQTANAQKAFDTLTTMSVLQQKLLDSEARAQSAEKRALQAEESLQAALVKIQDMERQLQSKLSLETKGELD</sequence>
<keyword evidence="1 2" id="KW-0175">Coiled coil</keyword>
<dbReference type="RefSeq" id="XP_030646965.1">
    <property type="nucleotide sequence ID" value="XM_030791105.1"/>
</dbReference>
<proteinExistence type="predicted"/>
<accession>A0A6J2WN29</accession>
<dbReference type="Proteomes" id="UP000504632">
    <property type="component" value="Chromosome 14"/>
</dbReference>
<dbReference type="CTD" id="126859"/>
<dbReference type="InterPro" id="IPR052845">
    <property type="entry name" value="Axonemal_dynein_LC_domain"/>
</dbReference>
<dbReference type="OrthoDB" id="1927454at2759"/>
<dbReference type="InParanoid" id="A0A6J2WN29"/>
<keyword evidence="4" id="KW-1185">Reference proteome</keyword>
<name>A0A6J2WN29_CHACN</name>
<evidence type="ECO:0000256" key="3">
    <source>
        <dbReference type="SAM" id="MobiDB-lite"/>
    </source>
</evidence>
<dbReference type="Pfam" id="PF10211">
    <property type="entry name" value="Ax_dynein_light"/>
    <property type="match status" value="1"/>
</dbReference>
<evidence type="ECO:0000256" key="1">
    <source>
        <dbReference type="ARBA" id="ARBA00023054"/>
    </source>
</evidence>
<dbReference type="GeneID" id="115827295"/>
<dbReference type="PANTHER" id="PTHR23052">
    <property type="entry name" value="AXONEMAL DYNEIN LIGHT CHAIN DOMAIN-CONTAINING PROTEIN 1"/>
    <property type="match status" value="1"/>
</dbReference>
<dbReference type="GO" id="GO:0005737">
    <property type="term" value="C:cytoplasm"/>
    <property type="evidence" value="ECO:0007669"/>
    <property type="project" value="UniProtKB-ARBA"/>
</dbReference>